<protein>
    <submittedName>
        <fullName evidence="8">Uncharacterized protein</fullName>
    </submittedName>
</protein>
<evidence type="ECO:0000256" key="7">
    <source>
        <dbReference type="SAM" id="Phobius"/>
    </source>
</evidence>
<dbReference type="Gene3D" id="3.80.10.10">
    <property type="entry name" value="Ribonuclease Inhibitor"/>
    <property type="match status" value="3"/>
</dbReference>
<dbReference type="OrthoDB" id="551849at2759"/>
<keyword evidence="4" id="KW-0677">Repeat</keyword>
<evidence type="ECO:0000256" key="2">
    <source>
        <dbReference type="ARBA" id="ARBA00004430"/>
    </source>
</evidence>
<evidence type="ECO:0000313" key="8">
    <source>
        <dbReference type="EMBL" id="KXZ43042.1"/>
    </source>
</evidence>
<dbReference type="FunFam" id="3.80.10.10:FF:000095">
    <property type="entry name" value="LRR receptor-like serine/threonine-protein kinase GSO1"/>
    <property type="match status" value="1"/>
</dbReference>
<keyword evidence="7" id="KW-0812">Transmembrane</keyword>
<evidence type="ECO:0000256" key="6">
    <source>
        <dbReference type="SAM" id="MobiDB-lite"/>
    </source>
</evidence>
<dbReference type="InterPro" id="IPR050647">
    <property type="entry name" value="Plant_LRR-RLKs"/>
</dbReference>
<dbReference type="InterPro" id="IPR032675">
    <property type="entry name" value="LRR_dom_sf"/>
</dbReference>
<feature type="compositionally biased region" description="Gly residues" evidence="6">
    <location>
        <begin position="898"/>
        <end position="907"/>
    </location>
</feature>
<feature type="compositionally biased region" description="Pro residues" evidence="6">
    <location>
        <begin position="1148"/>
        <end position="1158"/>
    </location>
</feature>
<feature type="compositionally biased region" description="Low complexity" evidence="6">
    <location>
        <begin position="1159"/>
        <end position="1168"/>
    </location>
</feature>
<keyword evidence="5 7" id="KW-0472">Membrane</keyword>
<keyword evidence="3" id="KW-0433">Leucine-rich repeat</keyword>
<keyword evidence="7" id="KW-1133">Transmembrane helix</keyword>
<accession>A0A150FZM2</accession>
<feature type="region of interest" description="Disordered" evidence="6">
    <location>
        <begin position="1111"/>
        <end position="1179"/>
    </location>
</feature>
<sequence length="1179" mass="117369">MAPAASQQDTYLVVISDNARVYRQRCRPTAAFRTGSTAAAGPATASAPLASGSFLAMYTRDTASSWGAKVYCHVALGGAMADQTSVAALMVPVSLISPVYSNTTFFGPPAPEGIAEPLNHKAFFFWQLTNNDACCAAAAAGQLGTECPVLGLVTPVELADLGGEAGEVTLYTPCDTTWGLQRSFACRVAQPAAVALAAAPPAAAPPPPPQVGGGNGSSTGGGSSGSGVYELVLFTAAVPFWTASQRCVVLGGRLLSLPGDARVWGEEAATAWPEGAVTTVWVLDSGANCSLGALPAGAQGQAQGGNVTFVKQDVCDMEYPFVCAAALLRIAEDFDAGPGSPCDLSSWSADPTASDPCAWQPRVGCAPAVPTSPGQLTVTFLNLTSCWGSLTPAEPDAPAYVGGMTFPGDVLRLLGLRTLLLTDTGVTSGAIPGVLSILTNLQWLDLAYDRAAVSATATVATGGSAGVVTAAGGLAGSLPAAWSVLTGLTRLSLGGASLSGSLPTNYSALTGLRLLDLRAPGAMSGAAIPVGGGGGGLVGGLPPAWSAMRSLQALSAPGHGALGGSLPAEYGAMSELFALDLRSCGLTGTLPLSFTDMSSLVALALSDNSLSGSLPPSYSALRRLQVLDVSTNVLSGALPGAWSALSALSALNASDNALTGGLPPAWSRLTSLAALDISGNGALAGSLPAAWSAMRSLAALAAGRNALDGNLPAAWAPGLSSLRSLRLASNALSGSLPPSYSLLTRLTEVDLSDNQLVGAVPPGWLGAEGGLPSLQALTLGANELTGALPDVAGAEPAAGGLSLQQQLRRLDLSANALGPGPLPDASQPYLSALASLDLSATGMTGTLPAAWSGLTALTALLLGSNGLTGTLPPEWAALRGGSGAGGGGGSSARDSDGGDGGDSGGGLVARRRLHRKTPPPFGASGNSPPTNLQGSTPPPPAGVEQGRGMKQWWVGVIVASAVGALLLLLAIAAVFRWRGGRNSNTVVNQPGTGELDFSPLGPAAPAVASSAGRPPALQLPFSPAGATPSAAAAPRSASKYAVSPGSKPPSPGAAAASGAGQGAGADAGAGAPPPGLDRPSMYAQFHNPIFLGGEDGEGVADWRDVMSAFLHVEQEGDDPDPAARLKRPSSPGRNPLLTFTPQAAPQTTPAPQPTPSPGRPSTRPASGRNVGSRRPASEV</sequence>
<feature type="compositionally biased region" description="Polar residues" evidence="6">
    <location>
        <begin position="924"/>
        <end position="935"/>
    </location>
</feature>
<dbReference type="InterPro" id="IPR003591">
    <property type="entry name" value="Leu-rich_rpt_typical-subtyp"/>
</dbReference>
<evidence type="ECO:0000256" key="4">
    <source>
        <dbReference type="ARBA" id="ARBA00022737"/>
    </source>
</evidence>
<name>A0A150FZM2_GONPE</name>
<reference evidence="9" key="1">
    <citation type="journal article" date="2016" name="Nat. Commun.">
        <title>The Gonium pectorale genome demonstrates co-option of cell cycle regulation during the evolution of multicellularity.</title>
        <authorList>
            <person name="Hanschen E.R."/>
            <person name="Marriage T.N."/>
            <person name="Ferris P.J."/>
            <person name="Hamaji T."/>
            <person name="Toyoda A."/>
            <person name="Fujiyama A."/>
            <person name="Neme R."/>
            <person name="Noguchi H."/>
            <person name="Minakuchi Y."/>
            <person name="Suzuki M."/>
            <person name="Kawai-Toyooka H."/>
            <person name="Smith D.R."/>
            <person name="Sparks H."/>
            <person name="Anderson J."/>
            <person name="Bakaric R."/>
            <person name="Luria V."/>
            <person name="Karger A."/>
            <person name="Kirschner M.W."/>
            <person name="Durand P.M."/>
            <person name="Michod R.E."/>
            <person name="Nozaki H."/>
            <person name="Olson B.J."/>
        </authorList>
    </citation>
    <scope>NUCLEOTIDE SEQUENCE [LARGE SCALE GENOMIC DNA]</scope>
    <source>
        <strain evidence="9">NIES-2863</strain>
    </source>
</reference>
<feature type="compositionally biased region" description="Gly residues" evidence="6">
    <location>
        <begin position="880"/>
        <end position="890"/>
    </location>
</feature>
<feature type="compositionally biased region" description="Gly residues" evidence="6">
    <location>
        <begin position="211"/>
        <end position="221"/>
    </location>
</feature>
<dbReference type="SMART" id="SM00369">
    <property type="entry name" value="LRR_TYP"/>
    <property type="match status" value="5"/>
</dbReference>
<evidence type="ECO:0000256" key="1">
    <source>
        <dbReference type="ARBA" id="ARBA00004167"/>
    </source>
</evidence>
<dbReference type="GO" id="GO:0016020">
    <property type="term" value="C:membrane"/>
    <property type="evidence" value="ECO:0007669"/>
    <property type="project" value="UniProtKB-SubCell"/>
</dbReference>
<organism evidence="8 9">
    <name type="scientific">Gonium pectorale</name>
    <name type="common">Green alga</name>
    <dbReference type="NCBI Taxonomy" id="33097"/>
    <lineage>
        <taxon>Eukaryota</taxon>
        <taxon>Viridiplantae</taxon>
        <taxon>Chlorophyta</taxon>
        <taxon>core chlorophytes</taxon>
        <taxon>Chlorophyceae</taxon>
        <taxon>CS clade</taxon>
        <taxon>Chlamydomonadales</taxon>
        <taxon>Volvocaceae</taxon>
        <taxon>Gonium</taxon>
    </lineage>
</organism>
<feature type="region of interest" description="Disordered" evidence="6">
    <location>
        <begin position="199"/>
        <end position="221"/>
    </location>
</feature>
<dbReference type="GO" id="GO:0005930">
    <property type="term" value="C:axoneme"/>
    <property type="evidence" value="ECO:0007669"/>
    <property type="project" value="UniProtKB-SubCell"/>
</dbReference>
<feature type="region of interest" description="Disordered" evidence="6">
    <location>
        <begin position="1039"/>
        <end position="1080"/>
    </location>
</feature>
<dbReference type="SUPFAM" id="SSF52058">
    <property type="entry name" value="L domain-like"/>
    <property type="match status" value="2"/>
</dbReference>
<comment type="subcellular location">
    <subcellularLocation>
        <location evidence="2">Cytoplasm</location>
        <location evidence="2">Cytoskeleton</location>
        <location evidence="2">Cilium axoneme</location>
    </subcellularLocation>
    <subcellularLocation>
        <location evidence="1">Membrane</location>
        <topology evidence="1">Single-pass membrane protein</topology>
    </subcellularLocation>
</comment>
<dbReference type="STRING" id="33097.A0A150FZM2"/>
<evidence type="ECO:0000256" key="3">
    <source>
        <dbReference type="ARBA" id="ARBA00022614"/>
    </source>
</evidence>
<dbReference type="PANTHER" id="PTHR48056">
    <property type="entry name" value="LRR RECEPTOR-LIKE SERINE/THREONINE-PROTEIN KINASE-RELATED"/>
    <property type="match status" value="1"/>
</dbReference>
<feature type="region of interest" description="Disordered" evidence="6">
    <location>
        <begin position="878"/>
        <end position="945"/>
    </location>
</feature>
<feature type="transmembrane region" description="Helical" evidence="7">
    <location>
        <begin position="952"/>
        <end position="975"/>
    </location>
</feature>
<evidence type="ECO:0000313" key="9">
    <source>
        <dbReference type="Proteomes" id="UP000075714"/>
    </source>
</evidence>
<dbReference type="EMBL" id="LSYV01000106">
    <property type="protein sequence ID" value="KXZ43042.1"/>
    <property type="molecule type" value="Genomic_DNA"/>
</dbReference>
<keyword evidence="9" id="KW-1185">Reference proteome</keyword>
<comment type="caution">
    <text evidence="8">The sequence shown here is derived from an EMBL/GenBank/DDBJ whole genome shotgun (WGS) entry which is preliminary data.</text>
</comment>
<gene>
    <name evidence="8" type="ORF">GPECTOR_106g136</name>
</gene>
<proteinExistence type="predicted"/>
<evidence type="ECO:0000256" key="5">
    <source>
        <dbReference type="ARBA" id="ARBA00023136"/>
    </source>
</evidence>
<dbReference type="AlphaFoldDB" id="A0A150FZM2"/>
<dbReference type="Proteomes" id="UP000075714">
    <property type="component" value="Unassembled WGS sequence"/>
</dbReference>